<feature type="region of interest" description="Disordered" evidence="2">
    <location>
        <begin position="235"/>
        <end position="355"/>
    </location>
</feature>
<dbReference type="Proteomes" id="UP000717515">
    <property type="component" value="Unassembled WGS sequence"/>
</dbReference>
<dbReference type="InterPro" id="IPR014756">
    <property type="entry name" value="Ig_E-set"/>
</dbReference>
<feature type="region of interest" description="Disordered" evidence="2">
    <location>
        <begin position="202"/>
        <end position="221"/>
    </location>
</feature>
<accession>A0A9P8A899</accession>
<dbReference type="SMART" id="SM00737">
    <property type="entry name" value="ML"/>
    <property type="match status" value="1"/>
</dbReference>
<evidence type="ECO:0000256" key="1">
    <source>
        <dbReference type="ARBA" id="ARBA00016056"/>
    </source>
</evidence>
<feature type="compositionally biased region" description="Polar residues" evidence="2">
    <location>
        <begin position="143"/>
        <end position="169"/>
    </location>
</feature>
<protein>
    <recommendedName>
        <fullName evidence="1">Phosphatidylglycerol/phosphatidylinositol transfer protein</fullName>
    </recommendedName>
</protein>
<feature type="domain" description="MD-2-related lipid-recognition" evidence="3">
    <location>
        <begin position="433"/>
        <end position="556"/>
    </location>
</feature>
<organism evidence="4 5">
    <name type="scientific">Mortierella alpina</name>
    <name type="common">Oleaginous fungus</name>
    <name type="synonym">Mortierella renispora</name>
    <dbReference type="NCBI Taxonomy" id="64518"/>
    <lineage>
        <taxon>Eukaryota</taxon>
        <taxon>Fungi</taxon>
        <taxon>Fungi incertae sedis</taxon>
        <taxon>Mucoromycota</taxon>
        <taxon>Mortierellomycotina</taxon>
        <taxon>Mortierellomycetes</taxon>
        <taxon>Mortierellales</taxon>
        <taxon>Mortierellaceae</taxon>
        <taxon>Mortierella</taxon>
    </lineage>
</organism>
<evidence type="ECO:0000313" key="4">
    <source>
        <dbReference type="EMBL" id="KAG9326563.1"/>
    </source>
</evidence>
<comment type="caution">
    <text evidence="4">The sequence shown here is derived from an EMBL/GenBank/DDBJ whole genome shotgun (WGS) entry which is preliminary data.</text>
</comment>
<dbReference type="SUPFAM" id="SSF81296">
    <property type="entry name" value="E set domains"/>
    <property type="match status" value="1"/>
</dbReference>
<name>A0A9P8A899_MORAP</name>
<dbReference type="InterPro" id="IPR003172">
    <property type="entry name" value="ML_dom"/>
</dbReference>
<feature type="compositionally biased region" description="Polar residues" evidence="2">
    <location>
        <begin position="269"/>
        <end position="281"/>
    </location>
</feature>
<feature type="region of interest" description="Disordered" evidence="2">
    <location>
        <begin position="116"/>
        <end position="192"/>
    </location>
</feature>
<evidence type="ECO:0000313" key="5">
    <source>
        <dbReference type="Proteomes" id="UP000717515"/>
    </source>
</evidence>
<evidence type="ECO:0000259" key="3">
    <source>
        <dbReference type="SMART" id="SM00737"/>
    </source>
</evidence>
<proteinExistence type="predicted"/>
<reference evidence="4" key="1">
    <citation type="submission" date="2021-07" db="EMBL/GenBank/DDBJ databases">
        <title>Draft genome of Mortierella alpina, strain LL118, isolated from an aspen leaf litter sample.</title>
        <authorList>
            <person name="Yang S."/>
            <person name="Vinatzer B.A."/>
        </authorList>
    </citation>
    <scope>NUCLEOTIDE SEQUENCE</scope>
    <source>
        <strain evidence="4">LL118</strain>
    </source>
</reference>
<dbReference type="EMBL" id="JAIFTL010000017">
    <property type="protein sequence ID" value="KAG9326563.1"/>
    <property type="molecule type" value="Genomic_DNA"/>
</dbReference>
<gene>
    <name evidence="4" type="ORF">KVV02_001490</name>
</gene>
<evidence type="ECO:0000256" key="2">
    <source>
        <dbReference type="SAM" id="MobiDB-lite"/>
    </source>
</evidence>
<sequence>MATVEDDRKQRFRFHKDDEILLLQIVLRAKPCPYKISSRDGAIMVAWNSIAEEFKVLCKPRHDGIVPHSRTCRTRTDKLIADFLANRATAHLRPQKQETKEDKIKNSLVTKLAAIQGKIEAPPPDPSDPDNNTSESPIMPGSASGTTQLNTPAHLLTQGSSSVPSSMSDLQLHGHSHSQQQQQQQQQRVSGGLSTTTLMPQSLANIGSSNGHRMNHGQSPSELLAASSSLLLATTSAPGGLHHSHHQNSSPPNIFANPGSDQRPRDEGSQQQDMAILSTMSAVGGNDDGHDEDDDGNEDDGGEDSESDSDGNGTGGYQHNGDDDFGNADYDGGYGQQDDAHNSNEAGSSTAAPGYFVPSQLNAEDRAYLMRTLALEEQRKPKMKIPTLLTMTLSLLVMTMTAVRAAAIDNLRATFFSGRRHAQHALAAPQERFRSCGSPTSDLFSIQSVKSSQHLCSGCSACINIEGLLKGPIKKGSTVTLKVSKFFFTVIDRTYDLCDLLEKVGGEHKCPMEPTYKGLKACLPLDKSVVTDISADIKVSAVDAQQNPLFCIQGTAMVESHCPAELGPGSPACTL</sequence>
<dbReference type="Pfam" id="PF02221">
    <property type="entry name" value="E1_DerP2_DerF2"/>
    <property type="match status" value="1"/>
</dbReference>
<feature type="compositionally biased region" description="Acidic residues" evidence="2">
    <location>
        <begin position="289"/>
        <end position="309"/>
    </location>
</feature>
<dbReference type="AlphaFoldDB" id="A0A9P8A899"/>